<gene>
    <name evidence="8" type="ORF">KP509_02G023000</name>
</gene>
<organism evidence="8 9">
    <name type="scientific">Ceratopteris richardii</name>
    <name type="common">Triangle waterfern</name>
    <dbReference type="NCBI Taxonomy" id="49495"/>
    <lineage>
        <taxon>Eukaryota</taxon>
        <taxon>Viridiplantae</taxon>
        <taxon>Streptophyta</taxon>
        <taxon>Embryophyta</taxon>
        <taxon>Tracheophyta</taxon>
        <taxon>Polypodiopsida</taxon>
        <taxon>Polypodiidae</taxon>
        <taxon>Polypodiales</taxon>
        <taxon>Pteridineae</taxon>
        <taxon>Pteridaceae</taxon>
        <taxon>Parkerioideae</taxon>
        <taxon>Ceratopteris</taxon>
    </lineage>
</organism>
<dbReference type="Pfam" id="PF00564">
    <property type="entry name" value="PB1"/>
    <property type="match status" value="1"/>
</dbReference>
<dbReference type="OMA" id="DTANNWS"/>
<accession>A0A8T2V3U9</accession>
<dbReference type="AlphaFoldDB" id="A0A8T2V3U9"/>
<feature type="coiled-coil region" evidence="5">
    <location>
        <begin position="569"/>
        <end position="596"/>
    </location>
</feature>
<feature type="domain" description="PB1" evidence="7">
    <location>
        <begin position="16"/>
        <end position="103"/>
    </location>
</feature>
<dbReference type="SMART" id="SM00291">
    <property type="entry name" value="ZnF_ZZ"/>
    <property type="match status" value="1"/>
</dbReference>
<dbReference type="InterPro" id="IPR000433">
    <property type="entry name" value="Znf_ZZ"/>
</dbReference>
<reference evidence="8" key="1">
    <citation type="submission" date="2021-08" db="EMBL/GenBank/DDBJ databases">
        <title>WGS assembly of Ceratopteris richardii.</title>
        <authorList>
            <person name="Marchant D.B."/>
            <person name="Chen G."/>
            <person name="Jenkins J."/>
            <person name="Shu S."/>
            <person name="Leebens-Mack J."/>
            <person name="Grimwood J."/>
            <person name="Schmutz J."/>
            <person name="Soltis P."/>
            <person name="Soltis D."/>
            <person name="Chen Z.-H."/>
        </authorList>
    </citation>
    <scope>NUCLEOTIDE SEQUENCE</scope>
    <source>
        <strain evidence="8">Whitten #5841</strain>
        <tissue evidence="8">Leaf</tissue>
    </source>
</reference>
<evidence type="ECO:0000256" key="2">
    <source>
        <dbReference type="ARBA" id="ARBA00022771"/>
    </source>
</evidence>
<feature type="domain" description="ZZ-type" evidence="6">
    <location>
        <begin position="194"/>
        <end position="244"/>
    </location>
</feature>
<dbReference type="InterPro" id="IPR000270">
    <property type="entry name" value="PB1_dom"/>
</dbReference>
<dbReference type="EMBL" id="CM035407">
    <property type="protein sequence ID" value="KAH7443161.1"/>
    <property type="molecule type" value="Genomic_DNA"/>
</dbReference>
<dbReference type="Pfam" id="PF16158">
    <property type="entry name" value="N_BRCA1_IG"/>
    <property type="match status" value="1"/>
</dbReference>
<keyword evidence="1" id="KW-0479">Metal-binding</keyword>
<keyword evidence="3" id="KW-0862">Zinc</keyword>
<dbReference type="CDD" id="cd14947">
    <property type="entry name" value="NBR1_like"/>
    <property type="match status" value="1"/>
</dbReference>
<dbReference type="SMART" id="SM00666">
    <property type="entry name" value="PB1"/>
    <property type="match status" value="1"/>
</dbReference>
<dbReference type="Pfam" id="PF00569">
    <property type="entry name" value="ZZ"/>
    <property type="match status" value="1"/>
</dbReference>
<evidence type="ECO:0000313" key="8">
    <source>
        <dbReference type="EMBL" id="KAH7443161.1"/>
    </source>
</evidence>
<dbReference type="Gene3D" id="3.30.60.90">
    <property type="match status" value="1"/>
</dbReference>
<dbReference type="Gene3D" id="2.60.40.10">
    <property type="entry name" value="Immunoglobulins"/>
    <property type="match status" value="1"/>
</dbReference>
<name>A0A8T2V3U9_CERRI</name>
<evidence type="ECO:0000259" key="7">
    <source>
        <dbReference type="PROSITE" id="PS51745"/>
    </source>
</evidence>
<dbReference type="Proteomes" id="UP000825935">
    <property type="component" value="Chromosome 2"/>
</dbReference>
<dbReference type="InterPro" id="IPR053793">
    <property type="entry name" value="PB1-like"/>
</dbReference>
<protein>
    <submittedName>
        <fullName evidence="8">Uncharacterized protein</fullName>
    </submittedName>
</protein>
<dbReference type="PROSITE" id="PS50135">
    <property type="entry name" value="ZF_ZZ_2"/>
    <property type="match status" value="1"/>
</dbReference>
<dbReference type="InterPro" id="IPR032350">
    <property type="entry name" value="Nbr1_FW"/>
</dbReference>
<evidence type="ECO:0000259" key="6">
    <source>
        <dbReference type="PROSITE" id="PS50135"/>
    </source>
</evidence>
<evidence type="ECO:0000256" key="1">
    <source>
        <dbReference type="ARBA" id="ARBA00022723"/>
    </source>
</evidence>
<dbReference type="PROSITE" id="PS51745">
    <property type="entry name" value="PB1"/>
    <property type="match status" value="1"/>
</dbReference>
<evidence type="ECO:0000256" key="4">
    <source>
        <dbReference type="PROSITE-ProRule" id="PRU00228"/>
    </source>
</evidence>
<keyword evidence="9" id="KW-1185">Reference proteome</keyword>
<keyword evidence="2 4" id="KW-0863">Zinc-finger</keyword>
<dbReference type="GO" id="GO:0008270">
    <property type="term" value="F:zinc ion binding"/>
    <property type="evidence" value="ECO:0007669"/>
    <property type="project" value="UniProtKB-KW"/>
</dbReference>
<dbReference type="InterPro" id="IPR043145">
    <property type="entry name" value="Znf_ZZ_sf"/>
</dbReference>
<dbReference type="OrthoDB" id="661148at2759"/>
<keyword evidence="5" id="KW-0175">Coiled coil</keyword>
<comment type="caution">
    <text evidence="8">The sequence shown here is derived from an EMBL/GenBank/DDBJ whole genome shotgun (WGS) entry which is preliminary data.</text>
</comment>
<dbReference type="SUPFAM" id="SSF54277">
    <property type="entry name" value="CAD &amp; PB1 domains"/>
    <property type="match status" value="1"/>
</dbReference>
<evidence type="ECO:0000256" key="3">
    <source>
        <dbReference type="ARBA" id="ARBA00022833"/>
    </source>
</evidence>
<proteinExistence type="predicted"/>
<dbReference type="PANTHER" id="PTHR20930:SF0">
    <property type="entry name" value="PROTEIN ILRUN"/>
    <property type="match status" value="1"/>
</dbReference>
<evidence type="ECO:0000313" key="9">
    <source>
        <dbReference type="Proteomes" id="UP000825935"/>
    </source>
</evidence>
<sequence>MGKEPLCSFSQSDLFFIMFQIQFGGSIHRFCVALRDNRGSGLFGYHNLEQRIRNLFQIPRSSQVTVTYVDQDGDVITIANDHDLNDACLTQKLNPLRLEVNAARSGAGVESNKNMPALTEFNVEALLKGLFPESTAQAINQVLSRYPPYLFTTVPADLLPKALDTFLGTLMAGSGDNTMKLQGEDKCTPGIAVHKYIECDHCFMCPIVGPRYKSLKNHDYDLCYDCFKKVGNATDYRKLDRPTVTSLHKSTESFKAESVEELCSIPTAIMSGSLDSLSSRPDCSPGDLKSTGEMLDAEFVMDVTILDGSKVEVSSTLTKTWRFRNCGKLPWPQDTKLVHIGGSSLGSSGIVPLNLPAGGQPCYTEVDVSVELRTPQNIGQYYANWRLMSPSGQMFGHSVWVLIEAVPVSEERYGAESEETHSIKEPIVNCNKEINISNFPLANLSGLQEGKNENIVSRKIGCESLPLLSTSEKLHRGCDGFSVVEYGENGHIEDSKSQMAAEDFELVLPLIEMESPSSGIHFKQDGIGAPTINLNEDDSLSATGWYDMVKELEELGFHDDKEMTIKKLLLKSEGSIKRAAKELAELEKQVSVKIKAA</sequence>
<dbReference type="InterPro" id="IPR013783">
    <property type="entry name" value="Ig-like_fold"/>
</dbReference>
<dbReference type="SUPFAM" id="SSF57850">
    <property type="entry name" value="RING/U-box"/>
    <property type="match status" value="1"/>
</dbReference>
<dbReference type="Gene3D" id="3.10.20.90">
    <property type="entry name" value="Phosphatidylinositol 3-kinase Catalytic Subunit, Chain A, domain 1"/>
    <property type="match status" value="1"/>
</dbReference>
<dbReference type="PANTHER" id="PTHR20930">
    <property type="entry name" value="OVARIAN CARCINOMA ANTIGEN CA125-RELATED"/>
    <property type="match status" value="1"/>
</dbReference>
<evidence type="ECO:0000256" key="5">
    <source>
        <dbReference type="SAM" id="Coils"/>
    </source>
</evidence>